<dbReference type="SUPFAM" id="SSF53335">
    <property type="entry name" value="S-adenosyl-L-methionine-dependent methyltransferases"/>
    <property type="match status" value="1"/>
</dbReference>
<evidence type="ECO:0000259" key="1">
    <source>
        <dbReference type="Pfam" id="PF08241"/>
    </source>
</evidence>
<dbReference type="Pfam" id="PF08241">
    <property type="entry name" value="Methyltransf_11"/>
    <property type="match status" value="1"/>
</dbReference>
<dbReference type="Gene3D" id="3.40.50.150">
    <property type="entry name" value="Vaccinia Virus protein VP39"/>
    <property type="match status" value="1"/>
</dbReference>
<dbReference type="InterPro" id="IPR013216">
    <property type="entry name" value="Methyltransf_11"/>
</dbReference>
<proteinExistence type="predicted"/>
<dbReference type="GO" id="GO:0032259">
    <property type="term" value="P:methylation"/>
    <property type="evidence" value="ECO:0007669"/>
    <property type="project" value="UniProtKB-KW"/>
</dbReference>
<dbReference type="RefSeq" id="WP_408168125.1">
    <property type="nucleotide sequence ID" value="NZ_JAQQFR010000007.1"/>
</dbReference>
<dbReference type="GO" id="GO:0008168">
    <property type="term" value="F:methyltransferase activity"/>
    <property type="evidence" value="ECO:0007669"/>
    <property type="project" value="UniProtKB-KW"/>
</dbReference>
<evidence type="ECO:0000313" key="2">
    <source>
        <dbReference type="EMBL" id="MFL9879123.1"/>
    </source>
</evidence>
<dbReference type="InterPro" id="IPR029063">
    <property type="entry name" value="SAM-dependent_MTases_sf"/>
</dbReference>
<reference evidence="2 3" key="1">
    <citation type="journal article" date="2024" name="Chem. Sci.">
        <title>Discovery of megapolipeptins by genome mining of a Burkholderiales bacteria collection.</title>
        <authorList>
            <person name="Paulo B.S."/>
            <person name="Recchia M.J.J."/>
            <person name="Lee S."/>
            <person name="Fergusson C.H."/>
            <person name="Romanowski S.B."/>
            <person name="Hernandez A."/>
            <person name="Krull N."/>
            <person name="Liu D.Y."/>
            <person name="Cavanagh H."/>
            <person name="Bos A."/>
            <person name="Gray C.A."/>
            <person name="Murphy B.T."/>
            <person name="Linington R.G."/>
            <person name="Eustaquio A.S."/>
        </authorList>
    </citation>
    <scope>NUCLEOTIDE SEQUENCE [LARGE SCALE GENOMIC DNA]</scope>
    <source>
        <strain evidence="2 3">RL21-008-BIB-B</strain>
    </source>
</reference>
<comment type="caution">
    <text evidence="2">The sequence shown here is derived from an EMBL/GenBank/DDBJ whole genome shotgun (WGS) entry which is preliminary data.</text>
</comment>
<sequence>MNVQGYHESRFQHSTQRDVVWKTLIQAVFQKMSPTGGTVLELGAGYCEFINNITAAKKIAVDLWPQFPSYANKDVQAVVGEVSNLDFVTNTSVDTVFASNLFEHLDQDEFAACLSEIKRKLTANGRLIIMQPNYRYASTEYFDDYTHKAIWSHVSIRDFLDAHGFDVTDLQPRFLPLSMKSRLPSWPILIKTYLKSPFKFMGKQMLVVAQVKKSGAL</sequence>
<keyword evidence="3" id="KW-1185">Reference proteome</keyword>
<evidence type="ECO:0000313" key="3">
    <source>
        <dbReference type="Proteomes" id="UP001629214"/>
    </source>
</evidence>
<dbReference type="CDD" id="cd02440">
    <property type="entry name" value="AdoMet_MTases"/>
    <property type="match status" value="1"/>
</dbReference>
<organism evidence="2 3">
    <name type="scientific">Herbaspirillum rhizosphaerae</name>
    <dbReference type="NCBI Taxonomy" id="346179"/>
    <lineage>
        <taxon>Bacteria</taxon>
        <taxon>Pseudomonadati</taxon>
        <taxon>Pseudomonadota</taxon>
        <taxon>Betaproteobacteria</taxon>
        <taxon>Burkholderiales</taxon>
        <taxon>Oxalobacteraceae</taxon>
        <taxon>Herbaspirillum</taxon>
    </lineage>
</organism>
<keyword evidence="2" id="KW-0489">Methyltransferase</keyword>
<gene>
    <name evidence="2" type="ORF">PQR63_12055</name>
</gene>
<feature type="domain" description="Methyltransferase type 11" evidence="1">
    <location>
        <begin position="40"/>
        <end position="129"/>
    </location>
</feature>
<dbReference type="PANTHER" id="PTHR43861">
    <property type="entry name" value="TRANS-ACONITATE 2-METHYLTRANSFERASE-RELATED"/>
    <property type="match status" value="1"/>
</dbReference>
<dbReference type="Proteomes" id="UP001629214">
    <property type="component" value="Unassembled WGS sequence"/>
</dbReference>
<accession>A0ABW8Z9Y8</accession>
<dbReference type="EMBL" id="JAQQFR010000007">
    <property type="protein sequence ID" value="MFL9879123.1"/>
    <property type="molecule type" value="Genomic_DNA"/>
</dbReference>
<name>A0ABW8Z9Y8_9BURK</name>
<keyword evidence="2" id="KW-0808">Transferase</keyword>
<protein>
    <submittedName>
        <fullName evidence="2">Class I SAM-dependent methyltransferase</fullName>
    </submittedName>
</protein>